<feature type="active site" evidence="6">
    <location>
        <position position="149"/>
    </location>
</feature>
<dbReference type="InterPro" id="IPR022641">
    <property type="entry name" value="CheR_N"/>
</dbReference>
<dbReference type="PANTHER" id="PTHR24422:SF27">
    <property type="entry name" value="PROTEIN-GLUTAMATE O-METHYLTRANSFERASE"/>
    <property type="match status" value="1"/>
</dbReference>
<dbReference type="InterPro" id="IPR000780">
    <property type="entry name" value="CheR_MeTrfase"/>
</dbReference>
<keyword evidence="11" id="KW-1185">Reference proteome</keyword>
<feature type="coiled-coil region" evidence="7">
    <location>
        <begin position="663"/>
        <end position="746"/>
    </location>
</feature>
<dbReference type="Pfam" id="PF13596">
    <property type="entry name" value="PAS_10"/>
    <property type="match status" value="1"/>
</dbReference>
<keyword evidence="5" id="KW-0949">S-adenosyl-L-methionine</keyword>
<dbReference type="Proteomes" id="UP000484885">
    <property type="component" value="Unassembled WGS sequence"/>
</dbReference>
<dbReference type="GO" id="GO:0006935">
    <property type="term" value="P:chemotaxis"/>
    <property type="evidence" value="ECO:0007669"/>
    <property type="project" value="UniProtKB-UniRule"/>
</dbReference>
<evidence type="ECO:0000256" key="1">
    <source>
        <dbReference type="ARBA" id="ARBA00001541"/>
    </source>
</evidence>
<evidence type="ECO:0000256" key="2">
    <source>
        <dbReference type="ARBA" id="ARBA00012534"/>
    </source>
</evidence>
<dbReference type="SUPFAM" id="SSF55785">
    <property type="entry name" value="PYP-like sensor domain (PAS domain)"/>
    <property type="match status" value="1"/>
</dbReference>
<dbReference type="CDD" id="cd16434">
    <property type="entry name" value="CheB-CheR_fusion"/>
    <property type="match status" value="1"/>
</dbReference>
<organism evidence="10 11">
    <name type="scientific">Wenzhouxiangella limi</name>
    <dbReference type="NCBI Taxonomy" id="2707351"/>
    <lineage>
        <taxon>Bacteria</taxon>
        <taxon>Pseudomonadati</taxon>
        <taxon>Pseudomonadota</taxon>
        <taxon>Gammaproteobacteria</taxon>
        <taxon>Chromatiales</taxon>
        <taxon>Wenzhouxiangellaceae</taxon>
        <taxon>Wenzhouxiangella</taxon>
    </lineage>
</organism>
<keyword evidence="6" id="KW-0145">Chemotaxis</keyword>
<dbReference type="GO" id="GO:0000156">
    <property type="term" value="F:phosphorelay response regulator activity"/>
    <property type="evidence" value="ECO:0007669"/>
    <property type="project" value="InterPro"/>
</dbReference>
<dbReference type="SUPFAM" id="SSF53335">
    <property type="entry name" value="S-adenosyl-L-methionine-dependent methyltransferases"/>
    <property type="match status" value="1"/>
</dbReference>
<dbReference type="InterPro" id="IPR035909">
    <property type="entry name" value="CheB_C"/>
</dbReference>
<feature type="domain" description="CheR-type methyltransferase" evidence="9">
    <location>
        <begin position="225"/>
        <end position="488"/>
    </location>
</feature>
<evidence type="ECO:0000313" key="11">
    <source>
        <dbReference type="Proteomes" id="UP000484885"/>
    </source>
</evidence>
<dbReference type="Gene3D" id="3.30.450.20">
    <property type="entry name" value="PAS domain"/>
    <property type="match status" value="2"/>
</dbReference>
<dbReference type="InterPro" id="IPR035965">
    <property type="entry name" value="PAS-like_dom_sf"/>
</dbReference>
<evidence type="ECO:0000256" key="4">
    <source>
        <dbReference type="ARBA" id="ARBA00022679"/>
    </source>
</evidence>
<dbReference type="GO" id="GO:0032259">
    <property type="term" value="P:methylation"/>
    <property type="evidence" value="ECO:0007669"/>
    <property type="project" value="UniProtKB-KW"/>
</dbReference>
<dbReference type="InterPro" id="IPR000014">
    <property type="entry name" value="PAS"/>
</dbReference>
<protein>
    <recommendedName>
        <fullName evidence="2">protein-glutamate O-methyltransferase</fullName>
        <ecNumber evidence="2">2.1.1.80</ecNumber>
    </recommendedName>
</protein>
<evidence type="ECO:0000259" key="8">
    <source>
        <dbReference type="PROSITE" id="PS50122"/>
    </source>
</evidence>
<dbReference type="PROSITE" id="PS50123">
    <property type="entry name" value="CHER"/>
    <property type="match status" value="1"/>
</dbReference>
<dbReference type="GO" id="GO:0008983">
    <property type="term" value="F:protein-glutamate O-methyltransferase activity"/>
    <property type="evidence" value="ECO:0007669"/>
    <property type="project" value="UniProtKB-EC"/>
</dbReference>
<feature type="domain" description="CheB-type methylesterase" evidence="8">
    <location>
        <begin position="20"/>
        <end position="207"/>
    </location>
</feature>
<comment type="catalytic activity">
    <reaction evidence="1">
        <text>L-glutamyl-[protein] + S-adenosyl-L-methionine = [protein]-L-glutamate 5-O-methyl ester + S-adenosyl-L-homocysteine</text>
        <dbReference type="Rhea" id="RHEA:24452"/>
        <dbReference type="Rhea" id="RHEA-COMP:10208"/>
        <dbReference type="Rhea" id="RHEA-COMP:10311"/>
        <dbReference type="ChEBI" id="CHEBI:29973"/>
        <dbReference type="ChEBI" id="CHEBI:57856"/>
        <dbReference type="ChEBI" id="CHEBI:59789"/>
        <dbReference type="ChEBI" id="CHEBI:82795"/>
        <dbReference type="EC" id="2.1.1.80"/>
    </reaction>
</comment>
<dbReference type="Gene3D" id="3.40.50.180">
    <property type="entry name" value="Methylesterase CheB, C-terminal domain"/>
    <property type="match status" value="1"/>
</dbReference>
<evidence type="ECO:0000313" key="10">
    <source>
        <dbReference type="EMBL" id="NDY95733.1"/>
    </source>
</evidence>
<dbReference type="InterPro" id="IPR000673">
    <property type="entry name" value="Sig_transdc_resp-reg_Me-estase"/>
</dbReference>
<dbReference type="EMBL" id="JAAGSC010000040">
    <property type="protein sequence ID" value="NDY95733.1"/>
    <property type="molecule type" value="Genomic_DNA"/>
</dbReference>
<dbReference type="Pfam" id="PF03705">
    <property type="entry name" value="CheR_N"/>
    <property type="match status" value="1"/>
</dbReference>
<dbReference type="EC" id="2.1.1.80" evidence="2"/>
<dbReference type="SUPFAM" id="SSF47757">
    <property type="entry name" value="Chemotaxis receptor methyltransferase CheR, N-terminal domain"/>
    <property type="match status" value="1"/>
</dbReference>
<dbReference type="AlphaFoldDB" id="A0A845UV69"/>
<evidence type="ECO:0000256" key="3">
    <source>
        <dbReference type="ARBA" id="ARBA00022603"/>
    </source>
</evidence>
<keyword evidence="4" id="KW-0808">Transferase</keyword>
<dbReference type="Pfam" id="PF01739">
    <property type="entry name" value="CheR"/>
    <property type="match status" value="1"/>
</dbReference>
<dbReference type="InterPro" id="IPR050903">
    <property type="entry name" value="Bact_Chemotaxis_MeTrfase"/>
</dbReference>
<dbReference type="SUPFAM" id="SSF52738">
    <property type="entry name" value="Methylesterase CheB, C-terminal domain"/>
    <property type="match status" value="1"/>
</dbReference>
<feature type="active site" evidence="6">
    <location>
        <position position="31"/>
    </location>
</feature>
<name>A0A845UV69_9GAMM</name>
<evidence type="ECO:0000256" key="6">
    <source>
        <dbReference type="PROSITE-ProRule" id="PRU00050"/>
    </source>
</evidence>
<dbReference type="Gene3D" id="3.40.50.150">
    <property type="entry name" value="Vaccinia Virus protein VP39"/>
    <property type="match status" value="1"/>
</dbReference>
<dbReference type="Gene3D" id="1.10.155.10">
    <property type="entry name" value="Chemotaxis receptor methyltransferase CheR, N-terminal domain"/>
    <property type="match status" value="1"/>
</dbReference>
<dbReference type="InterPro" id="IPR022642">
    <property type="entry name" value="CheR_C"/>
</dbReference>
<dbReference type="PANTHER" id="PTHR24422">
    <property type="entry name" value="CHEMOTAXIS PROTEIN METHYLTRANSFERASE"/>
    <property type="match status" value="1"/>
</dbReference>
<dbReference type="GO" id="GO:0005737">
    <property type="term" value="C:cytoplasm"/>
    <property type="evidence" value="ECO:0007669"/>
    <property type="project" value="InterPro"/>
</dbReference>
<dbReference type="PROSITE" id="PS50122">
    <property type="entry name" value="CHEB"/>
    <property type="match status" value="1"/>
</dbReference>
<dbReference type="InterPro" id="IPR036804">
    <property type="entry name" value="CheR_N_sf"/>
</dbReference>
<evidence type="ECO:0000256" key="7">
    <source>
        <dbReference type="SAM" id="Coils"/>
    </source>
</evidence>
<sequence length="986" mass="108413">MNEATNNADVMDQGPSQGGAFPGYVVGIGASAGGLEALEHFFSHCPSDTGAAFVVVQHLSPDHKSMMSNLLARHTDMPVQIIEDGLRLQPNEVFLIPPGHILTIEEDRLYLKPKRAHGLTLPIDIFLTSLARAYGSHAVGVILSGTGSDGTRGAVEINAAAGFLVAQDPREAKFDGMPSSVINTGVVDAVLSANDLPERLQTHFLKCSDSATGDSPDALPAIQGEDAFEGIMQLLRQIGGIAFSDYKPSTVIRRIERRMQVRQAESLDDYLSLLEKDRGEAVTLRRELLIPVTSFFRDPQSFDRLAEKAVRKIVSNAAAGDQIRVWVAGCSTGEEAYSIAILFLEAFERYGRRPSLKVFATDVNEQGIELAGNGQYPDSAAAELTPERIERFFTRSGHSYTVSNELRQCIVFARHNLLTDPPFTRMDLVSCRNALIYFKREAQSQAVRRLQYALKPGGFLFLGPSESMSGMDDAFETVDSKHKIYSRTAVSLPPVFAMDVAGGFTGQARKIPPPDEARSQRRSRDSALIDYGVHELLEAYAPPSILVNDKHEAVHLFGQVQRFIRMREGLASLDLNRILVEPLVPVASALLYKVAKDGTRLVSSPVTLDLADGERVVVHLSVRPLRREADERYMLLSFEAREARDDVNDPEPVDVGAENSAHIEMLEHELAATRESLQATIEELETANEELQATNEELMASNEELQSSNEELQSVNEELNTVNAEYQEKVQILNRLNADLDSMEKAVGIATVFVDQDLQVNRFSPDAVDLFRLRPSDIGRPLDEIAHSIRHPGLTEDLRKTLRSERLIEREVTGRDGSKLLMRILPYRVSSSSAVGAVASFIDVTAVHDLKEVQSVLDALPEHIAVLEVDGNIALVNEAWRRFARANGDPDLVHSGPGSNYFRACRADGGEDEEGSASAAAAGLKNVLEGSRTEFSLRYPCHSPTEQRWFVMNVAPVNQGPFAAVVSHINITDWYRSERDGSAGAD</sequence>
<keyword evidence="3" id="KW-0489">Methyltransferase</keyword>
<dbReference type="Pfam" id="PF01339">
    <property type="entry name" value="CheB_methylest"/>
    <property type="match status" value="1"/>
</dbReference>
<dbReference type="PRINTS" id="PR00996">
    <property type="entry name" value="CHERMTFRASE"/>
</dbReference>
<keyword evidence="7" id="KW-0175">Coiled coil</keyword>
<reference evidence="10 11" key="1">
    <citation type="submission" date="2020-02" db="EMBL/GenBank/DDBJ databases">
        <authorList>
            <person name="Zhang X.-Y."/>
        </authorList>
    </citation>
    <scope>NUCLEOTIDE SEQUENCE [LARGE SCALE GENOMIC DNA]</scope>
    <source>
        <strain evidence="10 11">C33</strain>
    </source>
</reference>
<gene>
    <name evidence="10" type="ORF">G3I74_08340</name>
</gene>
<proteinExistence type="predicted"/>
<dbReference type="CDD" id="cd00130">
    <property type="entry name" value="PAS"/>
    <property type="match status" value="1"/>
</dbReference>
<feature type="active site" evidence="6">
    <location>
        <position position="58"/>
    </location>
</feature>
<keyword evidence="6" id="KW-0378">Hydrolase</keyword>
<accession>A0A845UV69</accession>
<evidence type="ECO:0000259" key="9">
    <source>
        <dbReference type="PROSITE" id="PS50123"/>
    </source>
</evidence>
<evidence type="ECO:0000256" key="5">
    <source>
        <dbReference type="ARBA" id="ARBA00022691"/>
    </source>
</evidence>
<dbReference type="InterPro" id="IPR029063">
    <property type="entry name" value="SAM-dependent_MTases_sf"/>
</dbReference>
<dbReference type="GO" id="GO:0008984">
    <property type="term" value="F:protein-glutamate methylesterase activity"/>
    <property type="evidence" value="ECO:0007669"/>
    <property type="project" value="InterPro"/>
</dbReference>
<comment type="caution">
    <text evidence="10">The sequence shown here is derived from an EMBL/GenBank/DDBJ whole genome shotgun (WGS) entry which is preliminary data.</text>
</comment>
<dbReference type="SMART" id="SM00138">
    <property type="entry name" value="MeTrc"/>
    <property type="match status" value="1"/>
</dbReference>